<feature type="transmembrane region" description="Helical" evidence="1">
    <location>
        <begin position="166"/>
        <end position="185"/>
    </location>
</feature>
<dbReference type="PANTHER" id="PTHR39650:SF1">
    <property type="entry name" value="CDP-ARCHAEOL SYNTHASE"/>
    <property type="match status" value="1"/>
</dbReference>
<evidence type="ECO:0000313" key="3">
    <source>
        <dbReference type="EMBL" id="PIZ86077.1"/>
    </source>
</evidence>
<dbReference type="AlphaFoldDB" id="A0A2J0MFZ5"/>
<keyword evidence="1" id="KW-1133">Transmembrane helix</keyword>
<dbReference type="SUPFAM" id="SSF101307">
    <property type="entry name" value="YutG-like"/>
    <property type="match status" value="1"/>
</dbReference>
<dbReference type="InterPro" id="IPR032690">
    <property type="entry name" value="CarS"/>
</dbReference>
<evidence type="ECO:0000259" key="2">
    <source>
        <dbReference type="Pfam" id="PF04608"/>
    </source>
</evidence>
<evidence type="ECO:0000256" key="1">
    <source>
        <dbReference type="SAM" id="Phobius"/>
    </source>
</evidence>
<reference evidence="4" key="1">
    <citation type="submission" date="2017-09" db="EMBL/GenBank/DDBJ databases">
        <title>Depth-based differentiation of microbial function through sediment-hosted aquifers and enrichment of novel symbionts in the deep terrestrial subsurface.</title>
        <authorList>
            <person name="Probst A.J."/>
            <person name="Ladd B."/>
            <person name="Jarett J.K."/>
            <person name="Geller-Mcgrath D.E."/>
            <person name="Sieber C.M.K."/>
            <person name="Emerson J.B."/>
            <person name="Anantharaman K."/>
            <person name="Thomas B.C."/>
            <person name="Malmstrom R."/>
            <person name="Stieglmeier M."/>
            <person name="Klingl A."/>
            <person name="Woyke T."/>
            <person name="Ryan C.M."/>
            <person name="Banfield J.F."/>
        </authorList>
    </citation>
    <scope>NUCLEOTIDE SEQUENCE [LARGE SCALE GENOMIC DNA]</scope>
</reference>
<organism evidence="3 4">
    <name type="scientific">Candidatus Nomurabacteria bacterium CG_4_10_14_0_2_um_filter_33_9</name>
    <dbReference type="NCBI Taxonomy" id="1974728"/>
    <lineage>
        <taxon>Bacteria</taxon>
        <taxon>Candidatus Nomuraibacteriota</taxon>
    </lineage>
</organism>
<dbReference type="PANTHER" id="PTHR39650">
    <property type="entry name" value="CDP-ARCHAEOL SYNTHASE"/>
    <property type="match status" value="1"/>
</dbReference>
<name>A0A2J0MFZ5_9BACT</name>
<dbReference type="Proteomes" id="UP000229132">
    <property type="component" value="Unassembled WGS sequence"/>
</dbReference>
<keyword evidence="1" id="KW-0472">Membrane</keyword>
<dbReference type="Pfam" id="PF04608">
    <property type="entry name" value="PgpA"/>
    <property type="match status" value="1"/>
</dbReference>
<comment type="caution">
    <text evidence="3">The sequence shown here is derived from an EMBL/GenBank/DDBJ whole genome shotgun (WGS) entry which is preliminary data.</text>
</comment>
<feature type="transmembrane region" description="Helical" evidence="1">
    <location>
        <begin position="139"/>
        <end position="160"/>
    </location>
</feature>
<feature type="transmembrane region" description="Helical" evidence="1">
    <location>
        <begin position="296"/>
        <end position="316"/>
    </location>
</feature>
<dbReference type="EMBL" id="PFOX01000023">
    <property type="protein sequence ID" value="PIZ86077.1"/>
    <property type="molecule type" value="Genomic_DNA"/>
</dbReference>
<dbReference type="Pfam" id="PF01864">
    <property type="entry name" value="CarS-like"/>
    <property type="match status" value="1"/>
</dbReference>
<feature type="transmembrane region" description="Helical" evidence="1">
    <location>
        <begin position="45"/>
        <end position="61"/>
    </location>
</feature>
<feature type="transmembrane region" description="Helical" evidence="1">
    <location>
        <begin position="21"/>
        <end position="39"/>
    </location>
</feature>
<accession>A0A2J0MFZ5</accession>
<feature type="transmembrane region" description="Helical" evidence="1">
    <location>
        <begin position="235"/>
        <end position="258"/>
    </location>
</feature>
<sequence>MIDSTAFYISNICGLCKKTKFPGTIASFISLLFSFLTYYFFNKTIYVLLFFIFLALGFWAINKIHKKNGTEDYQWIGIDEFIGMWIANLFLFEFDFHLATAIIFSLISFIIFRMIDIFKFIPPLHTINENKKQDATAVLLDDFIAGFYTYFLMLVILGFYNLNYLYISFLILLPAMIANMTPILIKIKYWNTPINENAFGKNKTWRGFLGAIVVGTLSYFILVKLNLINSVNDSSFVILIGFLFSFGAIGGDLIKSFLKRKISIKPGENWMPWDQIDYVLGMIILTYPIFRYDFSQIVFMLILGGTISALAHRIGFLTKLTTAKQ</sequence>
<protein>
    <recommendedName>
        <fullName evidence="2">YutG/PgpA domain-containing protein</fullName>
    </recommendedName>
</protein>
<keyword evidence="1" id="KW-0812">Transmembrane</keyword>
<feature type="transmembrane region" description="Helical" evidence="1">
    <location>
        <begin position="98"/>
        <end position="118"/>
    </location>
</feature>
<dbReference type="GO" id="GO:0008962">
    <property type="term" value="F:phosphatidylglycerophosphatase activity"/>
    <property type="evidence" value="ECO:0007669"/>
    <property type="project" value="InterPro"/>
</dbReference>
<proteinExistence type="predicted"/>
<gene>
    <name evidence="3" type="ORF">COX94_01170</name>
</gene>
<dbReference type="InterPro" id="IPR036681">
    <property type="entry name" value="PgpA-like_sf"/>
</dbReference>
<evidence type="ECO:0000313" key="4">
    <source>
        <dbReference type="Proteomes" id="UP000229132"/>
    </source>
</evidence>
<feature type="transmembrane region" description="Helical" evidence="1">
    <location>
        <begin position="205"/>
        <end position="223"/>
    </location>
</feature>
<feature type="domain" description="YutG/PgpA" evidence="2">
    <location>
        <begin position="13"/>
        <end position="156"/>
    </location>
</feature>
<dbReference type="InterPro" id="IPR007686">
    <property type="entry name" value="YutG/PgpA"/>
</dbReference>
<dbReference type="GO" id="GO:0006629">
    <property type="term" value="P:lipid metabolic process"/>
    <property type="evidence" value="ECO:0007669"/>
    <property type="project" value="InterPro"/>
</dbReference>